<dbReference type="GO" id="GO:0016602">
    <property type="term" value="C:CCAAT-binding factor complex"/>
    <property type="evidence" value="ECO:0007669"/>
    <property type="project" value="InterPro"/>
</dbReference>
<feature type="region of interest" description="Disordered" evidence="3">
    <location>
        <begin position="1"/>
        <end position="77"/>
    </location>
</feature>
<evidence type="ECO:0000256" key="2">
    <source>
        <dbReference type="SAM" id="Coils"/>
    </source>
</evidence>
<evidence type="ECO:0000256" key="3">
    <source>
        <dbReference type="SAM" id="MobiDB-lite"/>
    </source>
</evidence>
<dbReference type="EMBL" id="JAGDFL010000433">
    <property type="protein sequence ID" value="KAG7388687.1"/>
    <property type="molecule type" value="Genomic_DNA"/>
</dbReference>
<dbReference type="AlphaFoldDB" id="A0A8T1W561"/>
<sequence length="982" mass="103968">MAPPAEEGKASAATATAPPAATSTPSTTPHQEATTQTKPPVASSVSATSQKSQATADKSKGPVANTNAKTSDAAAAQALTSSAVSLQLLSQQQEDYRHRLEQLQKKRPAPLTASKTAATDSTVGSSLTTQKTEKKAPATDQKTSAQISNAGSAMSRALKAQEETRRLQFALAQQQVQQYQAMTKQLEAQSGIAMTPSSAGATGAGAAPKTPEEFQKLRQEKLERMQQSVQKQAALAAQALQKRTNEDWLRNKLLLEQEQLRLLRLHEQQLKQVGRGQNVTSATATNIADSLLAQQQQVLRQQQLLRDMLQKQQQQQQADIQRQLQQAGSRILANVQSTAGAKPPVTGTITTAPAVVKRKAKTPLETQMEALARLALRLTTAKNDFEMRLALDKMTSWLHRCTQLPLLQIAQRDFREIMAKRRPLLVKANQWPMDLQVKSEYITQKIVQLVGVFMLRDKNKTTVTQTSTSTAANTAVALTPSTTVANTTAGNTGVKQPTVSSSPSPAGAGAAPSSAQTLPTPQPAVAPTLSAAAATTVAPTDNSNAVKPTMASIERDYSAMKIQMQVKQNDLQLTKEKREAAVKVSTSTITATNKRPLQVQIPGSLKKPRTDQGPITATAAKPRASAPPISPRVAQQFYDLDLSTRESKDTDDKMYLPTKVISKIMEKALPGAYLSGAKAATSTSSSAIVKHVDLGKGKLSTSQAAVPSTTGRPSSSMALNQDPIQISDDALMFMQECVTEFLLYFTSEARDISVLENRRTKKGIGISISGTNILEGMDNLGFASYARVLAIYNEKIKIMQETTAQKKWERKKEIKQRALQQTSAAAAAAIAARGRPAGVLPNPVAAPPRLNYGVKPAAVTSLGRPAVGSGVPSRGSIGLKGTSAPNGTSTTMRPAMGATVARPVVSATTPLASKTAPTTAARAQATTSAPVMATKTVSPVTTTYATTKSAPPAPALKVAAATTVPGKTTPVSAATAKTPTTT</sequence>
<dbReference type="GO" id="GO:0000978">
    <property type="term" value="F:RNA polymerase II cis-regulatory region sequence-specific DNA binding"/>
    <property type="evidence" value="ECO:0007669"/>
    <property type="project" value="TreeGrafter"/>
</dbReference>
<evidence type="ECO:0000256" key="1">
    <source>
        <dbReference type="ARBA" id="ARBA00023125"/>
    </source>
</evidence>
<proteinExistence type="predicted"/>
<dbReference type="PANTHER" id="PTHR11064:SF9">
    <property type="entry name" value="NUCLEAR TRANSCRIPTION FACTOR Y SUBUNIT BETA"/>
    <property type="match status" value="1"/>
</dbReference>
<name>A0A8T1W561_9STRA</name>
<evidence type="ECO:0000259" key="4">
    <source>
        <dbReference type="Pfam" id="PF00808"/>
    </source>
</evidence>
<feature type="compositionally biased region" description="Low complexity" evidence="3">
    <location>
        <begin position="10"/>
        <end position="29"/>
    </location>
</feature>
<dbReference type="PANTHER" id="PTHR11064">
    <property type="entry name" value="CCAAT-BINDING TRANSCRIPTION FACTOR-RELATED"/>
    <property type="match status" value="1"/>
</dbReference>
<dbReference type="OrthoDB" id="386949at2759"/>
<feature type="region of interest" description="Disordered" evidence="3">
    <location>
        <begin position="700"/>
        <end position="719"/>
    </location>
</feature>
<comment type="caution">
    <text evidence="5">The sequence shown here is derived from an EMBL/GenBank/DDBJ whole genome shotgun (WGS) entry which is preliminary data.</text>
</comment>
<dbReference type="Proteomes" id="UP000693981">
    <property type="component" value="Unassembled WGS sequence"/>
</dbReference>
<dbReference type="InterPro" id="IPR027113">
    <property type="entry name" value="Transc_fact_NFYB/HAP3"/>
</dbReference>
<feature type="domain" description="Transcription factor CBF/NF-Y/archaeal histone" evidence="4">
    <location>
        <begin position="725"/>
        <end position="760"/>
    </location>
</feature>
<keyword evidence="6" id="KW-1185">Reference proteome</keyword>
<keyword evidence="2" id="KW-0175">Coiled coil</keyword>
<feature type="region of interest" description="Disordered" evidence="3">
    <location>
        <begin position="484"/>
        <end position="523"/>
    </location>
</feature>
<gene>
    <name evidence="5" type="ORF">PHYBOEH_007768</name>
</gene>
<feature type="compositionally biased region" description="Low complexity" evidence="3">
    <location>
        <begin position="484"/>
        <end position="515"/>
    </location>
</feature>
<feature type="compositionally biased region" description="Polar residues" evidence="3">
    <location>
        <begin position="883"/>
        <end position="892"/>
    </location>
</feature>
<accession>A0A8T1W561</accession>
<evidence type="ECO:0000313" key="5">
    <source>
        <dbReference type="EMBL" id="KAG7388687.1"/>
    </source>
</evidence>
<feature type="compositionally biased region" description="Polar residues" evidence="3">
    <location>
        <begin position="30"/>
        <end position="56"/>
    </location>
</feature>
<organism evidence="5 6">
    <name type="scientific">Phytophthora boehmeriae</name>
    <dbReference type="NCBI Taxonomy" id="109152"/>
    <lineage>
        <taxon>Eukaryota</taxon>
        <taxon>Sar</taxon>
        <taxon>Stramenopiles</taxon>
        <taxon>Oomycota</taxon>
        <taxon>Peronosporomycetes</taxon>
        <taxon>Peronosporales</taxon>
        <taxon>Peronosporaceae</taxon>
        <taxon>Phytophthora</taxon>
    </lineage>
</organism>
<feature type="region of interest" description="Disordered" evidence="3">
    <location>
        <begin position="865"/>
        <end position="893"/>
    </location>
</feature>
<dbReference type="Pfam" id="PF00808">
    <property type="entry name" value="CBFD_NFYB_HMF"/>
    <property type="match status" value="1"/>
</dbReference>
<feature type="compositionally biased region" description="Polar residues" evidence="3">
    <location>
        <begin position="113"/>
        <end position="130"/>
    </location>
</feature>
<keyword evidence="1" id="KW-0238">DNA-binding</keyword>
<feature type="region of interest" description="Disordered" evidence="3">
    <location>
        <begin position="603"/>
        <end position="629"/>
    </location>
</feature>
<feature type="region of interest" description="Disordered" evidence="3">
    <location>
        <begin position="97"/>
        <end position="150"/>
    </location>
</feature>
<feature type="compositionally biased region" description="Polar residues" evidence="3">
    <location>
        <begin position="140"/>
        <end position="150"/>
    </location>
</feature>
<dbReference type="InterPro" id="IPR003958">
    <property type="entry name" value="CBFA_NFYB_domain"/>
</dbReference>
<feature type="region of interest" description="Disordered" evidence="3">
    <location>
        <begin position="961"/>
        <end position="982"/>
    </location>
</feature>
<feature type="coiled-coil region" evidence="2">
    <location>
        <begin position="292"/>
        <end position="326"/>
    </location>
</feature>
<reference evidence="5" key="1">
    <citation type="submission" date="2021-02" db="EMBL/GenBank/DDBJ databases">
        <authorList>
            <person name="Palmer J.M."/>
        </authorList>
    </citation>
    <scope>NUCLEOTIDE SEQUENCE</scope>
    <source>
        <strain evidence="5">SCRP23</strain>
    </source>
</reference>
<evidence type="ECO:0000313" key="6">
    <source>
        <dbReference type="Proteomes" id="UP000693981"/>
    </source>
</evidence>
<feature type="compositionally biased region" description="Polar residues" evidence="3">
    <location>
        <begin position="969"/>
        <end position="982"/>
    </location>
</feature>
<protein>
    <recommendedName>
        <fullName evidence="4">Transcription factor CBF/NF-Y/archaeal histone domain-containing protein</fullName>
    </recommendedName>
</protein>
<dbReference type="GO" id="GO:0001228">
    <property type="term" value="F:DNA-binding transcription activator activity, RNA polymerase II-specific"/>
    <property type="evidence" value="ECO:0007669"/>
    <property type="project" value="InterPro"/>
</dbReference>